<dbReference type="PANTHER" id="PTHR11183">
    <property type="entry name" value="GLYCOGENIN SUBFAMILY MEMBER"/>
    <property type="match status" value="1"/>
</dbReference>
<sequence length="315" mass="36531">MDLSSPSSAYVTLLTKPSYLPGVLVLDYSLRSVGSKYPLVVMVTPGISRAVKDVLEKRGIRMRDVELLLPVANDQIRQFEERFIDTWSKLRAFELHEFKRVVLLDSDMLIKKNMDDLFDLDLANDQIGATFVCACNPRKFKHYPADWIPENCPYTRYAEIVASPTQKVPDAPAPHSLLNSGTIVLNPSKELTEKLYGFFSTNDELFTYIFPDQDLLAKFFSGKWKLIPWYCNALRMLRTIHPDLWNDDEIRCIHYILSDKPWSSRQNPDPEAKHFGILHDWWWQTFDEMGLMMKSTDAEGWKLVLKHVDVTKNDH</sequence>
<dbReference type="GO" id="GO:0016757">
    <property type="term" value="F:glycosyltransferase activity"/>
    <property type="evidence" value="ECO:0007669"/>
    <property type="project" value="InterPro"/>
</dbReference>
<name>A0A8H7KKX8_AGABI</name>
<proteinExistence type="predicted"/>
<dbReference type="InterPro" id="IPR050587">
    <property type="entry name" value="GNT1/Glycosyltrans_8"/>
</dbReference>
<comment type="caution">
    <text evidence="1">The sequence shown here is derived from an EMBL/GenBank/DDBJ whole genome shotgun (WGS) entry which is preliminary data.</text>
</comment>
<evidence type="ECO:0000313" key="1">
    <source>
        <dbReference type="EMBL" id="KAF7784420.1"/>
    </source>
</evidence>
<accession>A0A8H7KKX8</accession>
<organism evidence="1 2">
    <name type="scientific">Agaricus bisporus var. burnettii</name>
    <dbReference type="NCBI Taxonomy" id="192524"/>
    <lineage>
        <taxon>Eukaryota</taxon>
        <taxon>Fungi</taxon>
        <taxon>Dikarya</taxon>
        <taxon>Basidiomycota</taxon>
        <taxon>Agaricomycotina</taxon>
        <taxon>Agaricomycetes</taxon>
        <taxon>Agaricomycetidae</taxon>
        <taxon>Agaricales</taxon>
        <taxon>Agaricineae</taxon>
        <taxon>Agaricaceae</taxon>
        <taxon>Agaricus</taxon>
    </lineage>
</organism>
<reference evidence="1 2" key="1">
    <citation type="journal article" name="Sci. Rep.">
        <title>Telomere-to-telomere assembled and centromere annotated genomes of the two main subspecies of the button mushroom Agaricus bisporus reveal especially polymorphic chromosome ends.</title>
        <authorList>
            <person name="Sonnenberg A.S.M."/>
            <person name="Sedaghat-Telgerd N."/>
            <person name="Lavrijssen B."/>
            <person name="Ohm R.A."/>
            <person name="Hendrickx P.M."/>
            <person name="Scholtmeijer K."/>
            <person name="Baars J.J.P."/>
            <person name="van Peer A."/>
        </authorList>
    </citation>
    <scope>NUCLEOTIDE SEQUENCE [LARGE SCALE GENOMIC DNA]</scope>
    <source>
        <strain evidence="1 2">H119_p4</strain>
    </source>
</reference>
<dbReference type="AlphaFoldDB" id="A0A8H7KKX8"/>
<dbReference type="InterPro" id="IPR002495">
    <property type="entry name" value="Glyco_trans_8"/>
</dbReference>
<dbReference type="InterPro" id="IPR029044">
    <property type="entry name" value="Nucleotide-diphossugar_trans"/>
</dbReference>
<protein>
    <submittedName>
        <fullName evidence="1">CAZyme family GT8</fullName>
    </submittedName>
</protein>
<dbReference type="SUPFAM" id="SSF53448">
    <property type="entry name" value="Nucleotide-diphospho-sugar transferases"/>
    <property type="match status" value="1"/>
</dbReference>
<dbReference type="Proteomes" id="UP000629468">
    <property type="component" value="Unassembled WGS sequence"/>
</dbReference>
<dbReference type="EMBL" id="JABXXO010000001">
    <property type="protein sequence ID" value="KAF7784420.1"/>
    <property type="molecule type" value="Genomic_DNA"/>
</dbReference>
<gene>
    <name evidence="1" type="ORF">Agabi119p4_585</name>
</gene>
<evidence type="ECO:0000313" key="2">
    <source>
        <dbReference type="Proteomes" id="UP000629468"/>
    </source>
</evidence>
<dbReference type="Pfam" id="PF01501">
    <property type="entry name" value="Glyco_transf_8"/>
    <property type="match status" value="1"/>
</dbReference>
<dbReference type="CDD" id="cd02537">
    <property type="entry name" value="GT8_Glycogenin"/>
    <property type="match status" value="1"/>
</dbReference>
<dbReference type="Gene3D" id="3.90.550.10">
    <property type="entry name" value="Spore Coat Polysaccharide Biosynthesis Protein SpsA, Chain A"/>
    <property type="match status" value="1"/>
</dbReference>